<protein>
    <recommendedName>
        <fullName evidence="3">Energy transducer TonB</fullName>
    </recommendedName>
</protein>
<organism evidence="1 2">
    <name type="scientific">Isoptericola halotolerans</name>
    <dbReference type="NCBI Taxonomy" id="300560"/>
    <lineage>
        <taxon>Bacteria</taxon>
        <taxon>Bacillati</taxon>
        <taxon>Actinomycetota</taxon>
        <taxon>Actinomycetes</taxon>
        <taxon>Micrococcales</taxon>
        <taxon>Promicromonosporaceae</taxon>
        <taxon>Isoptericola</taxon>
    </lineage>
</organism>
<sequence>MCGSVVRAAVEVLRGERPAAHLARWVTPQVLDQLVQRARLVQAQRREPRTAVPVSVRRIRTVRLGDGTAEATVVLEDDGRVRAAAVRLEARRGVWRVAVLELG</sequence>
<dbReference type="Proteomes" id="UP000239895">
    <property type="component" value="Unassembled WGS sequence"/>
</dbReference>
<evidence type="ECO:0008006" key="3">
    <source>
        <dbReference type="Google" id="ProtNLM"/>
    </source>
</evidence>
<dbReference type="Pfam" id="PF20060">
    <property type="entry name" value="DUF6459"/>
    <property type="match status" value="1"/>
</dbReference>
<reference evidence="1 2" key="1">
    <citation type="submission" date="2018-03" db="EMBL/GenBank/DDBJ databases">
        <title>Comparative analysis of microorganisms from saline springs in Andes Mountain Range, Colombia.</title>
        <authorList>
            <person name="Rubin E."/>
        </authorList>
    </citation>
    <scope>NUCLEOTIDE SEQUENCE [LARGE SCALE GENOMIC DNA]</scope>
    <source>
        <strain evidence="1 2">CG 23</strain>
    </source>
</reference>
<keyword evidence="2" id="KW-1185">Reference proteome</keyword>
<gene>
    <name evidence="1" type="ORF">BCL65_109140</name>
</gene>
<evidence type="ECO:0000313" key="2">
    <source>
        <dbReference type="Proteomes" id="UP000239895"/>
    </source>
</evidence>
<name>A0ABX5EEZ0_9MICO</name>
<evidence type="ECO:0000313" key="1">
    <source>
        <dbReference type="EMBL" id="PRZ04900.1"/>
    </source>
</evidence>
<accession>A0ABX5EEZ0</accession>
<dbReference type="InterPro" id="IPR045596">
    <property type="entry name" value="DUF6459"/>
</dbReference>
<proteinExistence type="predicted"/>
<dbReference type="EMBL" id="PVTX01000009">
    <property type="protein sequence ID" value="PRZ04900.1"/>
    <property type="molecule type" value="Genomic_DNA"/>
</dbReference>
<comment type="caution">
    <text evidence="1">The sequence shown here is derived from an EMBL/GenBank/DDBJ whole genome shotgun (WGS) entry which is preliminary data.</text>
</comment>